<feature type="domain" description="C2H2-type" evidence="11">
    <location>
        <begin position="292"/>
        <end position="319"/>
    </location>
</feature>
<gene>
    <name evidence="13" type="ORF">PECUL_23A047051</name>
</gene>
<protein>
    <submittedName>
        <fullName evidence="13">Zinc finger 25</fullName>
    </submittedName>
</protein>
<evidence type="ECO:0000256" key="2">
    <source>
        <dbReference type="ARBA" id="ARBA00004123"/>
    </source>
</evidence>
<evidence type="ECO:0000256" key="10">
    <source>
        <dbReference type="SAM" id="MobiDB-lite"/>
    </source>
</evidence>
<evidence type="ECO:0000256" key="8">
    <source>
        <dbReference type="ARBA" id="ARBA00023242"/>
    </source>
</evidence>
<keyword evidence="7" id="KW-0238">DNA-binding</keyword>
<evidence type="ECO:0000256" key="3">
    <source>
        <dbReference type="ARBA" id="ARBA00022723"/>
    </source>
</evidence>
<organism evidence="13 14">
    <name type="scientific">Pelobates cultripes</name>
    <name type="common">Western spadefoot toad</name>
    <dbReference type="NCBI Taxonomy" id="61616"/>
    <lineage>
        <taxon>Eukaryota</taxon>
        <taxon>Metazoa</taxon>
        <taxon>Chordata</taxon>
        <taxon>Craniata</taxon>
        <taxon>Vertebrata</taxon>
        <taxon>Euteleostomi</taxon>
        <taxon>Amphibia</taxon>
        <taxon>Batrachia</taxon>
        <taxon>Anura</taxon>
        <taxon>Pelobatoidea</taxon>
        <taxon>Pelobatidae</taxon>
        <taxon>Pelobates</taxon>
    </lineage>
</organism>
<evidence type="ECO:0000256" key="1">
    <source>
        <dbReference type="ARBA" id="ARBA00003767"/>
    </source>
</evidence>
<dbReference type="SMART" id="SM00349">
    <property type="entry name" value="KRAB"/>
    <property type="match status" value="1"/>
</dbReference>
<evidence type="ECO:0000256" key="4">
    <source>
        <dbReference type="ARBA" id="ARBA00022737"/>
    </source>
</evidence>
<evidence type="ECO:0000313" key="13">
    <source>
        <dbReference type="EMBL" id="CAH2226147.1"/>
    </source>
</evidence>
<feature type="domain" description="C2H2-type" evidence="11">
    <location>
        <begin position="320"/>
        <end position="347"/>
    </location>
</feature>
<keyword evidence="6" id="KW-0862">Zinc</keyword>
<feature type="domain" description="KRAB" evidence="12">
    <location>
        <begin position="6"/>
        <end position="77"/>
    </location>
</feature>
<dbReference type="PANTHER" id="PTHR24381">
    <property type="entry name" value="ZINC FINGER PROTEIN"/>
    <property type="match status" value="1"/>
</dbReference>
<dbReference type="CDD" id="cd07765">
    <property type="entry name" value="KRAB_A-box"/>
    <property type="match status" value="1"/>
</dbReference>
<dbReference type="Pfam" id="PF01352">
    <property type="entry name" value="KRAB"/>
    <property type="match status" value="1"/>
</dbReference>
<evidence type="ECO:0000259" key="11">
    <source>
        <dbReference type="PROSITE" id="PS50157"/>
    </source>
</evidence>
<dbReference type="InterPro" id="IPR036236">
    <property type="entry name" value="Znf_C2H2_sf"/>
</dbReference>
<dbReference type="PROSITE" id="PS50157">
    <property type="entry name" value="ZINC_FINGER_C2H2_2"/>
    <property type="match status" value="5"/>
</dbReference>
<proteinExistence type="predicted"/>
<feature type="domain" description="C2H2-type" evidence="11">
    <location>
        <begin position="236"/>
        <end position="263"/>
    </location>
</feature>
<keyword evidence="3" id="KW-0479">Metal-binding</keyword>
<dbReference type="PROSITE" id="PS00028">
    <property type="entry name" value="ZINC_FINGER_C2H2_1"/>
    <property type="match status" value="4"/>
</dbReference>
<dbReference type="SUPFAM" id="SSF109640">
    <property type="entry name" value="KRAB domain (Kruppel-associated box)"/>
    <property type="match status" value="1"/>
</dbReference>
<dbReference type="FunFam" id="3.30.160.60:FF:002343">
    <property type="entry name" value="Zinc finger protein 33A"/>
    <property type="match status" value="1"/>
</dbReference>
<keyword evidence="4" id="KW-0677">Repeat</keyword>
<dbReference type="PROSITE" id="PS50805">
    <property type="entry name" value="KRAB"/>
    <property type="match status" value="1"/>
</dbReference>
<dbReference type="PANTHER" id="PTHR24381:SF390">
    <property type="entry name" value="ZINC FINGER PROTEIN 37 HOMOLOG"/>
    <property type="match status" value="1"/>
</dbReference>
<feature type="region of interest" description="Disordered" evidence="10">
    <location>
        <begin position="164"/>
        <end position="184"/>
    </location>
</feature>
<dbReference type="Proteomes" id="UP001295444">
    <property type="component" value="Chromosome 01"/>
</dbReference>
<keyword evidence="8" id="KW-0539">Nucleus</keyword>
<evidence type="ECO:0000256" key="6">
    <source>
        <dbReference type="ARBA" id="ARBA00022833"/>
    </source>
</evidence>
<keyword evidence="5 9" id="KW-0863">Zinc-finger</keyword>
<evidence type="ECO:0000256" key="5">
    <source>
        <dbReference type="ARBA" id="ARBA00022771"/>
    </source>
</evidence>
<dbReference type="GO" id="GO:0005634">
    <property type="term" value="C:nucleus"/>
    <property type="evidence" value="ECO:0007669"/>
    <property type="project" value="UniProtKB-SubCell"/>
</dbReference>
<dbReference type="AlphaFoldDB" id="A0AAD1VQW2"/>
<comment type="subcellular location">
    <subcellularLocation>
        <location evidence="2">Nucleus</location>
    </subcellularLocation>
</comment>
<evidence type="ECO:0000313" key="14">
    <source>
        <dbReference type="Proteomes" id="UP001295444"/>
    </source>
</evidence>
<keyword evidence="14" id="KW-1185">Reference proteome</keyword>
<feature type="domain" description="C2H2-type" evidence="11">
    <location>
        <begin position="348"/>
        <end position="375"/>
    </location>
</feature>
<dbReference type="FunFam" id="3.30.160.60:FF:000045">
    <property type="entry name" value="ZFP69 zinc finger protein B"/>
    <property type="match status" value="1"/>
</dbReference>
<dbReference type="GO" id="GO:0000977">
    <property type="term" value="F:RNA polymerase II transcription regulatory region sequence-specific DNA binding"/>
    <property type="evidence" value="ECO:0007669"/>
    <property type="project" value="TreeGrafter"/>
</dbReference>
<dbReference type="Gene3D" id="6.10.140.140">
    <property type="match status" value="1"/>
</dbReference>
<evidence type="ECO:0000256" key="7">
    <source>
        <dbReference type="ARBA" id="ARBA00023125"/>
    </source>
</evidence>
<dbReference type="InterPro" id="IPR036051">
    <property type="entry name" value="KRAB_dom_sf"/>
</dbReference>
<dbReference type="GO" id="GO:0008270">
    <property type="term" value="F:zinc ion binding"/>
    <property type="evidence" value="ECO:0007669"/>
    <property type="project" value="UniProtKB-KW"/>
</dbReference>
<dbReference type="FunFam" id="3.30.160.60:FF:000110">
    <property type="entry name" value="Zinc finger protein-like"/>
    <property type="match status" value="1"/>
</dbReference>
<dbReference type="SMART" id="SM00355">
    <property type="entry name" value="ZnF_C2H2"/>
    <property type="match status" value="4"/>
</dbReference>
<dbReference type="Pfam" id="PF00096">
    <property type="entry name" value="zf-C2H2"/>
    <property type="match status" value="3"/>
</dbReference>
<dbReference type="GO" id="GO:0000981">
    <property type="term" value="F:DNA-binding transcription factor activity, RNA polymerase II-specific"/>
    <property type="evidence" value="ECO:0007669"/>
    <property type="project" value="TreeGrafter"/>
</dbReference>
<reference evidence="13" key="1">
    <citation type="submission" date="2022-03" db="EMBL/GenBank/DDBJ databases">
        <authorList>
            <person name="Alioto T."/>
            <person name="Alioto T."/>
            <person name="Gomez Garrido J."/>
        </authorList>
    </citation>
    <scope>NUCLEOTIDE SEQUENCE</scope>
</reference>
<dbReference type="Gene3D" id="3.30.160.60">
    <property type="entry name" value="Classic Zinc Finger"/>
    <property type="match status" value="4"/>
</dbReference>
<comment type="function">
    <text evidence="1">May be involved in transcriptional regulation.</text>
</comment>
<evidence type="ECO:0000259" key="12">
    <source>
        <dbReference type="PROSITE" id="PS50805"/>
    </source>
</evidence>
<evidence type="ECO:0000256" key="9">
    <source>
        <dbReference type="PROSITE-ProRule" id="PRU00042"/>
    </source>
</evidence>
<dbReference type="EMBL" id="OW240912">
    <property type="protein sequence ID" value="CAH2226147.1"/>
    <property type="molecule type" value="Genomic_DNA"/>
</dbReference>
<accession>A0AAD1VQW2</accession>
<dbReference type="InterPro" id="IPR001909">
    <property type="entry name" value="KRAB"/>
</dbReference>
<feature type="domain" description="C2H2-type" evidence="11">
    <location>
        <begin position="264"/>
        <end position="291"/>
    </location>
</feature>
<dbReference type="FunFam" id="3.30.160.60:FF:000478">
    <property type="entry name" value="Zinc finger protein 133"/>
    <property type="match status" value="1"/>
</dbReference>
<name>A0AAD1VQW2_PELCU</name>
<dbReference type="SUPFAM" id="SSF57667">
    <property type="entry name" value="beta-beta-alpha zinc fingers"/>
    <property type="match status" value="3"/>
</dbReference>
<sequence>MMKGPLTFEDVAVCFSEDEWKGLQEREKDLYREVMRDNYHNLSSLGFSAAKPEIVLKIERGEDPFVVTKSAGHQHNSSKYTIEDPGVKVQKEPRWNLRSNIPLRSKSGQKRVTNTGCSNLHKEELDRCLAQKGTGRLMRQAKRMSQTCRKETLSKVRTDICPTQQASSNIPENGIKDTKEPSQPPEEQCEEILQKSLKHKRNSAVSLGKHSALKEEDITQETLHFSGLMESSAKPFICVQCGESWNLLSDLLSHQMGQCQVRPFRCNICAKTFVKKQHLSAHKRTHSEEKPYTCGQCGRSFRQSSTLTTHLWSHAGLKPFHCSCCPKCFSRKTDLVAHMRRHTGERPYECPYCWERFIRKKSLQRHLQKHNGETLRPGWEFNCPRMEQKHNLTEGTLKQEKYPRQTLSTSINPTRELYLRWNDNEEKKFDEEKRHSNLCFSKNVAAPVVTGTVKMESEEVHIPEAIKARHQTTQTEPQKKKVTRLHQNMLKELKRFRRTSVRSQQEWDSMRLTMNQLSEEVTQLKKMVATLCAANASASTGRVPAELSSALMSSSYPLFNNPERTNLCSDDRLSVDSNMVSPESSLLCTPNHPLETLSETSKDHSSWMCVTSSQDEDNLLATATATTPIKKEADLEAGMPPGRVFFGASQFQVGERLPNISMLPLSAEKEWTLLARSGGKPGRFAALVFRALVPFDIYKGWVNHVNLDGLRGRKGIPLNVKRRMMGVVERHFTLRKSEHREIRNRLNEQLRTRRKSDKHPRYFY</sequence>
<dbReference type="InterPro" id="IPR013087">
    <property type="entry name" value="Znf_C2H2_type"/>
</dbReference>